<keyword evidence="3" id="KW-0378">Hydrolase</keyword>
<dbReference type="Proteomes" id="UP001303889">
    <property type="component" value="Unassembled WGS sequence"/>
</dbReference>
<proteinExistence type="inferred from homology"/>
<keyword evidence="2" id="KW-0645">Protease</keyword>
<dbReference type="PANTHER" id="PTHR10188">
    <property type="entry name" value="L-ASPARAGINASE"/>
    <property type="match status" value="1"/>
</dbReference>
<dbReference type="Gene3D" id="3.60.20.30">
    <property type="entry name" value="(Glycosyl)asparaginase"/>
    <property type="match status" value="1"/>
</dbReference>
<feature type="site" description="Cleavage; by autolysis" evidence="7">
    <location>
        <begin position="137"/>
        <end position="138"/>
    </location>
</feature>
<dbReference type="CDD" id="cd04513">
    <property type="entry name" value="Glycosylasparaginase"/>
    <property type="match status" value="1"/>
</dbReference>
<dbReference type="GO" id="GO:0006508">
    <property type="term" value="P:proteolysis"/>
    <property type="evidence" value="ECO:0007669"/>
    <property type="project" value="UniProtKB-KW"/>
</dbReference>
<comment type="caution">
    <text evidence="8">The sequence shown here is derived from an EMBL/GenBank/DDBJ whole genome shotgun (WGS) entry which is preliminary data.</text>
</comment>
<keyword evidence="9" id="KW-1185">Reference proteome</keyword>
<dbReference type="GO" id="GO:0005737">
    <property type="term" value="C:cytoplasm"/>
    <property type="evidence" value="ECO:0007669"/>
    <property type="project" value="TreeGrafter"/>
</dbReference>
<keyword evidence="4" id="KW-0068">Autocatalytic cleavage</keyword>
<dbReference type="InterPro" id="IPR000246">
    <property type="entry name" value="Peptidase_T2"/>
</dbReference>
<reference evidence="8" key="2">
    <citation type="submission" date="2023-05" db="EMBL/GenBank/DDBJ databases">
        <authorList>
            <consortium name="Lawrence Berkeley National Laboratory"/>
            <person name="Steindorff A."/>
            <person name="Hensen N."/>
            <person name="Bonometti L."/>
            <person name="Westerberg I."/>
            <person name="Brannstrom I.O."/>
            <person name="Guillou S."/>
            <person name="Cros-Aarteil S."/>
            <person name="Calhoun S."/>
            <person name="Haridas S."/>
            <person name="Kuo A."/>
            <person name="Mondo S."/>
            <person name="Pangilinan J."/>
            <person name="Riley R."/>
            <person name="Labutti K."/>
            <person name="Andreopoulos B."/>
            <person name="Lipzen A."/>
            <person name="Chen C."/>
            <person name="Yanf M."/>
            <person name="Daum C."/>
            <person name="Ng V."/>
            <person name="Clum A."/>
            <person name="Ohm R."/>
            <person name="Martin F."/>
            <person name="Silar P."/>
            <person name="Natvig D."/>
            <person name="Lalanne C."/>
            <person name="Gautier V."/>
            <person name="Ament-Velasquez S.L."/>
            <person name="Kruys A."/>
            <person name="Hutchinson M.I."/>
            <person name="Powell A.J."/>
            <person name="Barry K."/>
            <person name="Miller A.N."/>
            <person name="Grigoriev I.V."/>
            <person name="Debuchy R."/>
            <person name="Gladieux P."/>
            <person name="Thoren M.H."/>
            <person name="Johannesson H."/>
        </authorList>
    </citation>
    <scope>NUCLEOTIDE SEQUENCE</scope>
    <source>
        <strain evidence="8">CBS 103.79</strain>
    </source>
</reference>
<dbReference type="PANTHER" id="PTHR10188:SF6">
    <property type="entry name" value="N(4)-(BETA-N-ACETYLGLUCOSAMINYL)-L-ASPARAGINASE"/>
    <property type="match status" value="1"/>
</dbReference>
<protein>
    <submittedName>
        <fullName evidence="8">Nucleophile aminohydrolase</fullName>
    </submittedName>
</protein>
<evidence type="ECO:0000256" key="1">
    <source>
        <dbReference type="ARBA" id="ARBA00010872"/>
    </source>
</evidence>
<feature type="non-terminal residue" evidence="8">
    <location>
        <position position="1"/>
    </location>
</feature>
<dbReference type="InterPro" id="IPR029055">
    <property type="entry name" value="Ntn_hydrolases_N"/>
</dbReference>
<feature type="active site" description="Nucleophile" evidence="5">
    <location>
        <position position="138"/>
    </location>
</feature>
<dbReference type="GO" id="GO:0008233">
    <property type="term" value="F:peptidase activity"/>
    <property type="evidence" value="ECO:0007669"/>
    <property type="project" value="UniProtKB-KW"/>
</dbReference>
<evidence type="ECO:0000256" key="7">
    <source>
        <dbReference type="PIRSR" id="PIRSR600246-3"/>
    </source>
</evidence>
<evidence type="ECO:0000313" key="9">
    <source>
        <dbReference type="Proteomes" id="UP001303889"/>
    </source>
</evidence>
<dbReference type="SUPFAM" id="SSF56235">
    <property type="entry name" value="N-terminal nucleophile aminohydrolases (Ntn hydrolases)"/>
    <property type="match status" value="1"/>
</dbReference>
<accession>A0AAN6RNY0</accession>
<dbReference type="Pfam" id="PF01112">
    <property type="entry name" value="Asparaginase_2"/>
    <property type="match status" value="1"/>
</dbReference>
<evidence type="ECO:0000256" key="2">
    <source>
        <dbReference type="ARBA" id="ARBA00022670"/>
    </source>
</evidence>
<feature type="binding site" evidence="6">
    <location>
        <begin position="166"/>
        <end position="169"/>
    </location>
    <ligand>
        <name>substrate</name>
    </ligand>
</feature>
<dbReference type="FunFam" id="3.60.20.30:FF:000003">
    <property type="entry name" value="N(4)-(Beta-N-acetylglucosaminyl)-L-asparaginase isoform X1"/>
    <property type="match status" value="1"/>
</dbReference>
<sequence length="291" mass="30101">QCDGTVGFGGSPDEACETTLDALLMDGGSMRSGAVAGLRRVRDAVAVARAVMEYTTHSLLVGDLATRFAVEMGLGPEGDLSTEESRQRCEGWREGGCKGNYRVGVLPDPGTSCGPYRPLGEGVMGRGEGRTGQASHDTISMVVIDAAGRMAAGTSTNGAAFKVPGRVGDGPIVGSGSYVDGEVGGCGATGDGDLMMRFLPCYQAVENLRRGMTPTEAAEDAVRRLLRRFPKISSGIVVVNNKGEHGGAGSGWTFTYAFRGGVMNATEIVSVPPTQVESGGRRAAEDDAGEI</sequence>
<evidence type="ECO:0000256" key="5">
    <source>
        <dbReference type="PIRSR" id="PIRSR600246-1"/>
    </source>
</evidence>
<comment type="similarity">
    <text evidence="1">Belongs to the Ntn-hydrolase family.</text>
</comment>
<dbReference type="GO" id="GO:0003948">
    <property type="term" value="F:N4-(beta-N-acetylglucosaminyl)-L-asparaginase activity"/>
    <property type="evidence" value="ECO:0007669"/>
    <property type="project" value="TreeGrafter"/>
</dbReference>
<name>A0AAN6RNY0_9PEZI</name>
<evidence type="ECO:0000256" key="3">
    <source>
        <dbReference type="ARBA" id="ARBA00022801"/>
    </source>
</evidence>
<feature type="binding site" evidence="6">
    <location>
        <begin position="189"/>
        <end position="192"/>
    </location>
    <ligand>
        <name>substrate</name>
    </ligand>
</feature>
<reference evidence="8" key="1">
    <citation type="journal article" date="2023" name="Mol. Phylogenet. Evol.">
        <title>Genome-scale phylogeny and comparative genomics of the fungal order Sordariales.</title>
        <authorList>
            <person name="Hensen N."/>
            <person name="Bonometti L."/>
            <person name="Westerberg I."/>
            <person name="Brannstrom I.O."/>
            <person name="Guillou S."/>
            <person name="Cros-Aarteil S."/>
            <person name="Calhoun S."/>
            <person name="Haridas S."/>
            <person name="Kuo A."/>
            <person name="Mondo S."/>
            <person name="Pangilinan J."/>
            <person name="Riley R."/>
            <person name="LaButti K."/>
            <person name="Andreopoulos B."/>
            <person name="Lipzen A."/>
            <person name="Chen C."/>
            <person name="Yan M."/>
            <person name="Daum C."/>
            <person name="Ng V."/>
            <person name="Clum A."/>
            <person name="Steindorff A."/>
            <person name="Ohm R.A."/>
            <person name="Martin F."/>
            <person name="Silar P."/>
            <person name="Natvig D.O."/>
            <person name="Lalanne C."/>
            <person name="Gautier V."/>
            <person name="Ament-Velasquez S.L."/>
            <person name="Kruys A."/>
            <person name="Hutchinson M.I."/>
            <person name="Powell A.J."/>
            <person name="Barry K."/>
            <person name="Miller A.N."/>
            <person name="Grigoriev I.V."/>
            <person name="Debuchy R."/>
            <person name="Gladieux P."/>
            <person name="Hiltunen Thoren M."/>
            <person name="Johannesson H."/>
        </authorList>
    </citation>
    <scope>NUCLEOTIDE SEQUENCE</scope>
    <source>
        <strain evidence="8">CBS 103.79</strain>
    </source>
</reference>
<evidence type="ECO:0000256" key="4">
    <source>
        <dbReference type="ARBA" id="ARBA00022813"/>
    </source>
</evidence>
<gene>
    <name evidence="8" type="ORF">C8A05DRAFT_19804</name>
</gene>
<dbReference type="EMBL" id="MU856167">
    <property type="protein sequence ID" value="KAK3897439.1"/>
    <property type="molecule type" value="Genomic_DNA"/>
</dbReference>
<evidence type="ECO:0000256" key="6">
    <source>
        <dbReference type="PIRSR" id="PIRSR600246-2"/>
    </source>
</evidence>
<organism evidence="8 9">
    <name type="scientific">Staphylotrichum tortipilum</name>
    <dbReference type="NCBI Taxonomy" id="2831512"/>
    <lineage>
        <taxon>Eukaryota</taxon>
        <taxon>Fungi</taxon>
        <taxon>Dikarya</taxon>
        <taxon>Ascomycota</taxon>
        <taxon>Pezizomycotina</taxon>
        <taxon>Sordariomycetes</taxon>
        <taxon>Sordariomycetidae</taxon>
        <taxon>Sordariales</taxon>
        <taxon>Chaetomiaceae</taxon>
        <taxon>Staphylotrichum</taxon>
    </lineage>
</organism>
<evidence type="ECO:0000313" key="8">
    <source>
        <dbReference type="EMBL" id="KAK3897439.1"/>
    </source>
</evidence>
<dbReference type="AlphaFoldDB" id="A0AAN6RNY0"/>